<evidence type="ECO:0000256" key="5">
    <source>
        <dbReference type="ARBA" id="ARBA00023242"/>
    </source>
</evidence>
<protein>
    <submittedName>
        <fullName evidence="9">Uncharacterized protein</fullName>
    </submittedName>
</protein>
<dbReference type="InterPro" id="IPR049318">
    <property type="entry name" value="GCIP_C"/>
</dbReference>
<feature type="domain" description="Cyclin-D1-binding protein 1-like N-terminal" evidence="7">
    <location>
        <begin position="48"/>
        <end position="188"/>
    </location>
</feature>
<comment type="similarity">
    <text evidence="3">Belongs to the CCNDBP1 family.</text>
</comment>
<dbReference type="InterPro" id="IPR049317">
    <property type="entry name" value="GCIP-like_N"/>
</dbReference>
<dbReference type="GO" id="GO:0005737">
    <property type="term" value="C:cytoplasm"/>
    <property type="evidence" value="ECO:0007669"/>
    <property type="project" value="UniProtKB-SubCell"/>
</dbReference>
<dbReference type="InterPro" id="IPR026907">
    <property type="entry name" value="GCIP-like"/>
</dbReference>
<dbReference type="PANTHER" id="PTHR15492:SF1">
    <property type="entry name" value="CYCLIN-D1-BINDING PROTEIN 1"/>
    <property type="match status" value="1"/>
</dbReference>
<dbReference type="Gene3D" id="1.20.1410.10">
    <property type="entry name" value="I/LWEQ domain"/>
    <property type="match status" value="1"/>
</dbReference>
<dbReference type="OMA" id="CTACINQ"/>
<evidence type="ECO:0000313" key="9">
    <source>
        <dbReference type="EMBL" id="KJA27217.1"/>
    </source>
</evidence>
<dbReference type="STRING" id="945553.A0A0D2LHY1"/>
<evidence type="ECO:0000313" key="10">
    <source>
        <dbReference type="Proteomes" id="UP000054270"/>
    </source>
</evidence>
<evidence type="ECO:0000256" key="3">
    <source>
        <dbReference type="ARBA" id="ARBA00008940"/>
    </source>
</evidence>
<dbReference type="OrthoDB" id="41588at2759"/>
<evidence type="ECO:0000259" key="7">
    <source>
        <dbReference type="Pfam" id="PF13324"/>
    </source>
</evidence>
<keyword evidence="5" id="KW-0539">Nucleus</keyword>
<comment type="subcellular location">
    <subcellularLocation>
        <location evidence="2">Cytoplasm</location>
    </subcellularLocation>
    <subcellularLocation>
        <location evidence="1">Nucleus</location>
    </subcellularLocation>
</comment>
<evidence type="ECO:0000259" key="8">
    <source>
        <dbReference type="Pfam" id="PF20936"/>
    </source>
</evidence>
<reference evidence="10" key="1">
    <citation type="submission" date="2014-04" db="EMBL/GenBank/DDBJ databases">
        <title>Evolutionary Origins and Diversification of the Mycorrhizal Mutualists.</title>
        <authorList>
            <consortium name="DOE Joint Genome Institute"/>
            <consortium name="Mycorrhizal Genomics Consortium"/>
            <person name="Kohler A."/>
            <person name="Kuo A."/>
            <person name="Nagy L.G."/>
            <person name="Floudas D."/>
            <person name="Copeland A."/>
            <person name="Barry K.W."/>
            <person name="Cichocki N."/>
            <person name="Veneault-Fourrey C."/>
            <person name="LaButti K."/>
            <person name="Lindquist E.A."/>
            <person name="Lipzen A."/>
            <person name="Lundell T."/>
            <person name="Morin E."/>
            <person name="Murat C."/>
            <person name="Riley R."/>
            <person name="Ohm R."/>
            <person name="Sun H."/>
            <person name="Tunlid A."/>
            <person name="Henrissat B."/>
            <person name="Grigoriev I.V."/>
            <person name="Hibbett D.S."/>
            <person name="Martin F."/>
        </authorList>
    </citation>
    <scope>NUCLEOTIDE SEQUENCE [LARGE SCALE GENOMIC DNA]</scope>
    <source>
        <strain evidence="10">FD-334 SS-4</strain>
    </source>
</reference>
<feature type="domain" description="Cyclin-D1-binding protein 1-like C-terminal" evidence="8">
    <location>
        <begin position="207"/>
        <end position="307"/>
    </location>
</feature>
<keyword evidence="10" id="KW-1185">Reference proteome</keyword>
<dbReference type="AlphaFoldDB" id="A0A0D2LHY1"/>
<dbReference type="EMBL" id="KN817525">
    <property type="protein sequence ID" value="KJA27217.1"/>
    <property type="molecule type" value="Genomic_DNA"/>
</dbReference>
<name>A0A0D2LHY1_HYPSF</name>
<keyword evidence="6" id="KW-0131">Cell cycle</keyword>
<dbReference type="PANTHER" id="PTHR15492">
    <property type="entry name" value="CYCLIN D1-BINDING PROTEIN 1"/>
    <property type="match status" value="1"/>
</dbReference>
<dbReference type="Proteomes" id="UP000054270">
    <property type="component" value="Unassembled WGS sequence"/>
</dbReference>
<evidence type="ECO:0000256" key="2">
    <source>
        <dbReference type="ARBA" id="ARBA00004496"/>
    </source>
</evidence>
<sequence length="365" mass="39717">MSDSQLAELAITLLIESCNAASTGLSEDGEDIKGCPTSDFITLRTDFLSLLSIIYAATTKVALSLKPSASHPKASLVPLKDLTNNVAAIVHSIRLMRVKEGSTLTQEYEKVARGVINAVRSLGITLTSSPETSTGSTEEYLVRTGEIHELIDSAKKTNGLSLNNREAVCRIFAQDHESMKDAAEELQGICKPVDENSSDDDEEDDFDDGWAELGISSNPKLSPYELSVAEKVQSLVKLGLLLHKRIIKDILPSYVLVKENSSLDKLAVSSGKLVIAFDDLISSMYAPHQASNITTHLGLFQQVVRDFQTIISPPRSKTLEEQLGGLSVSDESGNKTTLWFSTCFDQISKAIRGVSETLQNLLKDQ</sequence>
<keyword evidence="4" id="KW-0963">Cytoplasm</keyword>
<proteinExistence type="inferred from homology"/>
<accession>A0A0D2LHY1</accession>
<organism evidence="9 10">
    <name type="scientific">Hypholoma sublateritium (strain FD-334 SS-4)</name>
    <dbReference type="NCBI Taxonomy" id="945553"/>
    <lineage>
        <taxon>Eukaryota</taxon>
        <taxon>Fungi</taxon>
        <taxon>Dikarya</taxon>
        <taxon>Basidiomycota</taxon>
        <taxon>Agaricomycotina</taxon>
        <taxon>Agaricomycetes</taxon>
        <taxon>Agaricomycetidae</taxon>
        <taxon>Agaricales</taxon>
        <taxon>Agaricineae</taxon>
        <taxon>Strophariaceae</taxon>
        <taxon>Hypholoma</taxon>
    </lineage>
</organism>
<dbReference type="Pfam" id="PF13324">
    <property type="entry name" value="GCIP_N"/>
    <property type="match status" value="1"/>
</dbReference>
<dbReference type="Pfam" id="PF20936">
    <property type="entry name" value="GCIP_C"/>
    <property type="match status" value="1"/>
</dbReference>
<evidence type="ECO:0000256" key="6">
    <source>
        <dbReference type="ARBA" id="ARBA00023306"/>
    </source>
</evidence>
<gene>
    <name evidence="9" type="ORF">HYPSUDRAFT_63480</name>
</gene>
<evidence type="ECO:0000256" key="4">
    <source>
        <dbReference type="ARBA" id="ARBA00022490"/>
    </source>
</evidence>
<dbReference type="GO" id="GO:0005634">
    <property type="term" value="C:nucleus"/>
    <property type="evidence" value="ECO:0007669"/>
    <property type="project" value="UniProtKB-SubCell"/>
</dbReference>
<evidence type="ECO:0000256" key="1">
    <source>
        <dbReference type="ARBA" id="ARBA00004123"/>
    </source>
</evidence>